<reference evidence="2 3" key="1">
    <citation type="submission" date="2014-04" db="EMBL/GenBank/DDBJ databases">
        <authorList>
            <consortium name="DOE Joint Genome Institute"/>
            <person name="Kuo A."/>
            <person name="Kohler A."/>
            <person name="Nagy L.G."/>
            <person name="Floudas D."/>
            <person name="Copeland A."/>
            <person name="Barry K.W."/>
            <person name="Cichocki N."/>
            <person name="Veneault-Fourrey C."/>
            <person name="LaButti K."/>
            <person name="Lindquist E.A."/>
            <person name="Lipzen A."/>
            <person name="Lundell T."/>
            <person name="Morin E."/>
            <person name="Murat C."/>
            <person name="Sun H."/>
            <person name="Tunlid A."/>
            <person name="Henrissat B."/>
            <person name="Grigoriev I.V."/>
            <person name="Hibbett D.S."/>
            <person name="Martin F."/>
            <person name="Nordberg H.P."/>
            <person name="Cantor M.N."/>
            <person name="Hua S.X."/>
        </authorList>
    </citation>
    <scope>NUCLEOTIDE SEQUENCE [LARGE SCALE GENOMIC DNA]</scope>
    <source>
        <strain evidence="2 3">LaAM-08-1</strain>
    </source>
</reference>
<keyword evidence="3" id="KW-1185">Reference proteome</keyword>
<protein>
    <recommendedName>
        <fullName evidence="4">Amidohydrolase-related domain-containing protein</fullName>
    </recommendedName>
</protein>
<proteinExistence type="predicted"/>
<dbReference type="InterPro" id="IPR032466">
    <property type="entry name" value="Metal_Hydrolase"/>
</dbReference>
<accession>A0A0C9XVV9</accession>
<dbReference type="EMBL" id="KN838539">
    <property type="protein sequence ID" value="KIK09186.1"/>
    <property type="molecule type" value="Genomic_DNA"/>
</dbReference>
<evidence type="ECO:0000313" key="2">
    <source>
        <dbReference type="EMBL" id="KIK09186.1"/>
    </source>
</evidence>
<dbReference type="OrthoDB" id="2135488at2759"/>
<reference evidence="3" key="2">
    <citation type="submission" date="2015-01" db="EMBL/GenBank/DDBJ databases">
        <title>Evolutionary Origins and Diversification of the Mycorrhizal Mutualists.</title>
        <authorList>
            <consortium name="DOE Joint Genome Institute"/>
            <consortium name="Mycorrhizal Genomics Consortium"/>
            <person name="Kohler A."/>
            <person name="Kuo A."/>
            <person name="Nagy L.G."/>
            <person name="Floudas D."/>
            <person name="Copeland A."/>
            <person name="Barry K.W."/>
            <person name="Cichocki N."/>
            <person name="Veneault-Fourrey C."/>
            <person name="LaButti K."/>
            <person name="Lindquist E.A."/>
            <person name="Lipzen A."/>
            <person name="Lundell T."/>
            <person name="Morin E."/>
            <person name="Murat C."/>
            <person name="Riley R."/>
            <person name="Ohm R."/>
            <person name="Sun H."/>
            <person name="Tunlid A."/>
            <person name="Henrissat B."/>
            <person name="Grigoriev I.V."/>
            <person name="Hibbett D.S."/>
            <person name="Martin F."/>
        </authorList>
    </citation>
    <scope>NUCLEOTIDE SEQUENCE [LARGE SCALE GENOMIC DNA]</scope>
    <source>
        <strain evidence="3">LaAM-08-1</strain>
    </source>
</reference>
<feature type="region of interest" description="Disordered" evidence="1">
    <location>
        <begin position="1"/>
        <end position="38"/>
    </location>
</feature>
<dbReference type="PANTHER" id="PTHR43569:SF2">
    <property type="entry name" value="AMIDOHYDROLASE-RELATED DOMAIN-CONTAINING PROTEIN"/>
    <property type="match status" value="1"/>
</dbReference>
<dbReference type="Proteomes" id="UP000054477">
    <property type="component" value="Unassembled WGS sequence"/>
</dbReference>
<dbReference type="PANTHER" id="PTHR43569">
    <property type="entry name" value="AMIDOHYDROLASE"/>
    <property type="match status" value="1"/>
</dbReference>
<evidence type="ECO:0000313" key="3">
    <source>
        <dbReference type="Proteomes" id="UP000054477"/>
    </source>
</evidence>
<gene>
    <name evidence="2" type="ORF">K443DRAFT_671675</name>
</gene>
<dbReference type="SUPFAM" id="SSF51556">
    <property type="entry name" value="Metallo-dependent hydrolases"/>
    <property type="match status" value="1"/>
</dbReference>
<dbReference type="AlphaFoldDB" id="A0A0C9XVV9"/>
<dbReference type="HOGENOM" id="CLU_066897_0_0_1"/>
<sequence length="337" mass="37047">MTEASQPHRRRGPKSLPKLPLSAFSPPNSGTAETFLPPPGSDVQPEAVIDANVVSKGDLQLTLAQWRKEAGQPLVARTRGIVLSLTAAELKSVSKELDGDRITSVIVPFDLENPEPNLATVLTLTSLPTSLSTVYKGASDATVEGLRWALKRDRPVDIDIQAILSDAVLEGFEDTLTKSLAELPKIPPIVLSNILPPPHDLDLPIVKLMNHPEYLAFQSQIAALSLFPNVYIKFLPPSWDAPTPQTPYPGSPVEEAEVRILKEWKRRIKMYLSPVMEAFGYQRIIFGSSPSSSSRGPSNAGDWYEIARESLTELVVEKEFIDAVFFDNAQRVYGVEV</sequence>
<dbReference type="STRING" id="1095629.A0A0C9XVV9"/>
<dbReference type="InterPro" id="IPR052350">
    <property type="entry name" value="Metallo-dep_Lactonases"/>
</dbReference>
<organism evidence="2 3">
    <name type="scientific">Laccaria amethystina LaAM-08-1</name>
    <dbReference type="NCBI Taxonomy" id="1095629"/>
    <lineage>
        <taxon>Eukaryota</taxon>
        <taxon>Fungi</taxon>
        <taxon>Dikarya</taxon>
        <taxon>Basidiomycota</taxon>
        <taxon>Agaricomycotina</taxon>
        <taxon>Agaricomycetes</taxon>
        <taxon>Agaricomycetidae</taxon>
        <taxon>Agaricales</taxon>
        <taxon>Agaricineae</taxon>
        <taxon>Hydnangiaceae</taxon>
        <taxon>Laccaria</taxon>
    </lineage>
</organism>
<dbReference type="Gene3D" id="3.20.20.140">
    <property type="entry name" value="Metal-dependent hydrolases"/>
    <property type="match status" value="1"/>
</dbReference>
<evidence type="ECO:0000256" key="1">
    <source>
        <dbReference type="SAM" id="MobiDB-lite"/>
    </source>
</evidence>
<name>A0A0C9XVV9_9AGAR</name>
<evidence type="ECO:0008006" key="4">
    <source>
        <dbReference type="Google" id="ProtNLM"/>
    </source>
</evidence>